<evidence type="ECO:0000256" key="11">
    <source>
        <dbReference type="ARBA" id="ARBA00031356"/>
    </source>
</evidence>
<keyword evidence="9 12" id="KW-0067">ATP-binding</keyword>
<dbReference type="EMBL" id="MHCD01000032">
    <property type="protein sequence ID" value="OGY13506.1"/>
    <property type="molecule type" value="Genomic_DNA"/>
</dbReference>
<evidence type="ECO:0000256" key="6">
    <source>
        <dbReference type="ARBA" id="ARBA00022741"/>
    </source>
</evidence>
<organism evidence="14 15">
    <name type="scientific">Candidatus Blackburnbacteria bacterium RIFCSPLOWO2_01_FULL_41_27</name>
    <dbReference type="NCBI Taxonomy" id="1797520"/>
    <lineage>
        <taxon>Bacteria</taxon>
        <taxon>Candidatus Blackburniibacteriota</taxon>
    </lineage>
</organism>
<sequence>MKELSQLKPIENDPIPSRKERVAILDAGAQYGKVIDRRVRGLSVESIILPLDTPAGELAEFSAIIISGGGKSVYSEDAPTHDPKIFELDMPILGICYGMQLMARDEGGIVTAGVRREDGPCDIDIKHDSLLFNGLDPLQEVLMSHGDSVTTVPNGYRAIANSDGLIAAIENTQKKRYGVQFHPEVDLTEHGNDILHNFLYEICGLSGNYTIEDRKEKAVAEIRERVGNRKVLALVSGGVDSTVCAALLNEALGANRVVAVHIDNGFMRQNESVQVKRALEAIGLELTVVDAFQDFYAQVEGVTNPEVKRVRIGDTFIAVAEHAINKLGLEAEEILLAQGTLRPDLIESASKLVSGNAQTIKTHHNDSPAVRKLRLAGRVIEPLVDYHKDEVRELGLQLGLPEEIVWRQPFPGPGLAIRVLCADRPYREDDFVATQRELERFSNDKIRATLLPVQTVGVQGDSRSYSYLVGLSGQRDWGKLIQLARQIPKEIHKVNRVAYIFGGMLPKQTLNITPTYLTPDVLNQLRQADAIVNTELFRHGLLRKLSQVPVVSFPVNFGVPGNRSIAIRTFLTNDFMTGVPALPGKDISEEVLLEIVERILNEVGGISRVVYDLTSKPPGTTEWE</sequence>
<dbReference type="GO" id="GO:0005524">
    <property type="term" value="F:ATP binding"/>
    <property type="evidence" value="ECO:0007669"/>
    <property type="project" value="UniProtKB-UniRule"/>
</dbReference>
<evidence type="ECO:0000259" key="13">
    <source>
        <dbReference type="PROSITE" id="PS51553"/>
    </source>
</evidence>
<dbReference type="InterPro" id="IPR025777">
    <property type="entry name" value="GMPS_ATP_PPase_dom"/>
</dbReference>
<dbReference type="GO" id="GO:0005829">
    <property type="term" value="C:cytosol"/>
    <property type="evidence" value="ECO:0007669"/>
    <property type="project" value="TreeGrafter"/>
</dbReference>
<dbReference type="PANTHER" id="PTHR11922">
    <property type="entry name" value="GMP SYNTHASE-RELATED"/>
    <property type="match status" value="1"/>
</dbReference>
<evidence type="ECO:0000256" key="8">
    <source>
        <dbReference type="ARBA" id="ARBA00022755"/>
    </source>
</evidence>
<reference evidence="14 15" key="1">
    <citation type="journal article" date="2016" name="Nat. Commun.">
        <title>Thousands of microbial genomes shed light on interconnected biogeochemical processes in an aquifer system.</title>
        <authorList>
            <person name="Anantharaman K."/>
            <person name="Brown C.T."/>
            <person name="Hug L.A."/>
            <person name="Sharon I."/>
            <person name="Castelle C.J."/>
            <person name="Probst A.J."/>
            <person name="Thomas B.C."/>
            <person name="Singh A."/>
            <person name="Wilkins M.J."/>
            <person name="Karaoz U."/>
            <person name="Brodie E.L."/>
            <person name="Williams K.H."/>
            <person name="Hubbard S.S."/>
            <person name="Banfield J.F."/>
        </authorList>
    </citation>
    <scope>NUCLEOTIDE SEQUENCE [LARGE SCALE GENOMIC DNA]</scope>
</reference>
<evidence type="ECO:0000313" key="14">
    <source>
        <dbReference type="EMBL" id="OGY13506.1"/>
    </source>
</evidence>
<feature type="binding site" evidence="12">
    <location>
        <begin position="236"/>
        <end position="242"/>
    </location>
    <ligand>
        <name>ATP</name>
        <dbReference type="ChEBI" id="CHEBI:30616"/>
    </ligand>
</feature>
<evidence type="ECO:0000256" key="3">
    <source>
        <dbReference type="ARBA" id="ARBA00011738"/>
    </source>
</evidence>
<dbReference type="PANTHER" id="PTHR11922:SF2">
    <property type="entry name" value="GMP SYNTHASE [GLUTAMINE-HYDROLYZING]"/>
    <property type="match status" value="1"/>
</dbReference>
<dbReference type="SUPFAM" id="SSF54810">
    <property type="entry name" value="GMP synthetase C-terminal dimerisation domain"/>
    <property type="match status" value="2"/>
</dbReference>
<dbReference type="InterPro" id="IPR004739">
    <property type="entry name" value="GMP_synth_GATase"/>
</dbReference>
<comment type="subunit">
    <text evidence="3">Homodimer.</text>
</comment>
<evidence type="ECO:0000256" key="10">
    <source>
        <dbReference type="ARBA" id="ARBA00022962"/>
    </source>
</evidence>
<comment type="pathway">
    <text evidence="2">Purine metabolism; GMP biosynthesis; GMP from XMP (L-Gln route): step 1/1.</text>
</comment>
<dbReference type="Pfam" id="PF00117">
    <property type="entry name" value="GATase"/>
    <property type="match status" value="1"/>
</dbReference>
<dbReference type="PROSITE" id="PS51553">
    <property type="entry name" value="GMPS_ATP_PPASE"/>
    <property type="match status" value="1"/>
</dbReference>
<dbReference type="InterPro" id="IPR029062">
    <property type="entry name" value="Class_I_gatase-like"/>
</dbReference>
<evidence type="ECO:0000256" key="2">
    <source>
        <dbReference type="ARBA" id="ARBA00005153"/>
    </source>
</evidence>
<keyword evidence="7 12" id="KW-0332">GMP biosynthesis</keyword>
<dbReference type="InterPro" id="IPR022310">
    <property type="entry name" value="NAD/GMP_synthase"/>
</dbReference>
<evidence type="ECO:0000256" key="7">
    <source>
        <dbReference type="ARBA" id="ARBA00022749"/>
    </source>
</evidence>
<dbReference type="Proteomes" id="UP000177685">
    <property type="component" value="Unassembled WGS sequence"/>
</dbReference>
<gene>
    <name evidence="14" type="ORF">A3A58_00335</name>
</gene>
<evidence type="ECO:0000313" key="15">
    <source>
        <dbReference type="Proteomes" id="UP000177685"/>
    </source>
</evidence>
<dbReference type="UniPathway" id="UPA00189">
    <property type="reaction ID" value="UER00296"/>
</dbReference>
<evidence type="ECO:0000256" key="4">
    <source>
        <dbReference type="ARBA" id="ARBA00012746"/>
    </source>
</evidence>
<comment type="function">
    <text evidence="1">Catalyzes the synthesis of GMP from XMP.</text>
</comment>
<dbReference type="Pfam" id="PF02540">
    <property type="entry name" value="NAD_synthase"/>
    <property type="match status" value="1"/>
</dbReference>
<dbReference type="PRINTS" id="PR00097">
    <property type="entry name" value="ANTSNTHASEII"/>
</dbReference>
<dbReference type="InterPro" id="IPR014729">
    <property type="entry name" value="Rossmann-like_a/b/a_fold"/>
</dbReference>
<keyword evidence="10" id="KW-0315">Glutamine amidotransferase</keyword>
<dbReference type="PRINTS" id="PR00096">
    <property type="entry name" value="GATASE"/>
</dbReference>
<dbReference type="FunFam" id="3.30.300.10:FF:000008">
    <property type="entry name" value="GMP synthase [glutamine-hydrolyzing]"/>
    <property type="match status" value="1"/>
</dbReference>
<dbReference type="SUPFAM" id="SSF52402">
    <property type="entry name" value="Adenine nucleotide alpha hydrolases-like"/>
    <property type="match status" value="1"/>
</dbReference>
<evidence type="ECO:0000256" key="12">
    <source>
        <dbReference type="PROSITE-ProRule" id="PRU00886"/>
    </source>
</evidence>
<dbReference type="NCBIfam" id="TIGR00888">
    <property type="entry name" value="guaA_Nterm"/>
    <property type="match status" value="1"/>
</dbReference>
<dbReference type="NCBIfam" id="NF000848">
    <property type="entry name" value="PRK00074.1"/>
    <property type="match status" value="1"/>
</dbReference>
<keyword evidence="8 12" id="KW-0658">Purine biosynthesis</keyword>
<dbReference type="CDD" id="cd01742">
    <property type="entry name" value="GATase1_GMP_Synthase"/>
    <property type="match status" value="1"/>
</dbReference>
<keyword evidence="5" id="KW-0436">Ligase</keyword>
<comment type="caution">
    <text evidence="14">The sequence shown here is derived from an EMBL/GenBank/DDBJ whole genome shotgun (WGS) entry which is preliminary data.</text>
</comment>
<proteinExistence type="predicted"/>
<dbReference type="FunFam" id="3.40.50.620:FF:000044">
    <property type="entry name" value="GMP synthase [glutamine-hydrolyzing]"/>
    <property type="match status" value="1"/>
</dbReference>
<dbReference type="InterPro" id="IPR001674">
    <property type="entry name" value="GMP_synth_C"/>
</dbReference>
<dbReference type="GO" id="GO:0003921">
    <property type="term" value="F:GMP synthase activity"/>
    <property type="evidence" value="ECO:0007669"/>
    <property type="project" value="InterPro"/>
</dbReference>
<evidence type="ECO:0000256" key="1">
    <source>
        <dbReference type="ARBA" id="ARBA00002332"/>
    </source>
</evidence>
<dbReference type="SUPFAM" id="SSF52317">
    <property type="entry name" value="Class I glutamine amidotransferase-like"/>
    <property type="match status" value="1"/>
</dbReference>
<dbReference type="Gene3D" id="3.30.300.10">
    <property type="match status" value="2"/>
</dbReference>
<feature type="domain" description="GMPS ATP-PPase" evidence="13">
    <location>
        <begin position="209"/>
        <end position="407"/>
    </location>
</feature>
<dbReference type="AlphaFoldDB" id="A0A1G1VE16"/>
<dbReference type="InterPro" id="IPR017926">
    <property type="entry name" value="GATASE"/>
</dbReference>
<evidence type="ECO:0000256" key="5">
    <source>
        <dbReference type="ARBA" id="ARBA00022598"/>
    </source>
</evidence>
<dbReference type="Gene3D" id="3.40.50.620">
    <property type="entry name" value="HUPs"/>
    <property type="match status" value="1"/>
</dbReference>
<dbReference type="CDD" id="cd01997">
    <property type="entry name" value="GMP_synthase_C"/>
    <property type="match status" value="1"/>
</dbReference>
<accession>A0A1G1VE16</accession>
<protein>
    <recommendedName>
        <fullName evidence="4">GMP synthase (glutamine-hydrolyzing)</fullName>
        <ecNumber evidence="4">6.3.5.2</ecNumber>
    </recommendedName>
    <alternativeName>
        <fullName evidence="11">Glutamine amidotransferase</fullName>
    </alternativeName>
</protein>
<name>A0A1G1VE16_9BACT</name>
<keyword evidence="6 12" id="KW-0547">Nucleotide-binding</keyword>
<dbReference type="PROSITE" id="PS51273">
    <property type="entry name" value="GATASE_TYPE_1"/>
    <property type="match status" value="1"/>
</dbReference>
<evidence type="ECO:0000256" key="9">
    <source>
        <dbReference type="ARBA" id="ARBA00022840"/>
    </source>
</evidence>
<dbReference type="Pfam" id="PF00958">
    <property type="entry name" value="GMP_synt_C"/>
    <property type="match status" value="1"/>
</dbReference>
<dbReference type="Gene3D" id="3.40.50.880">
    <property type="match status" value="1"/>
</dbReference>
<dbReference type="EC" id="6.3.5.2" evidence="4"/>